<dbReference type="InterPro" id="IPR012495">
    <property type="entry name" value="TadE-like_dom"/>
</dbReference>
<feature type="domain" description="TadE-like" evidence="2">
    <location>
        <begin position="12"/>
        <end position="54"/>
    </location>
</feature>
<keyword evidence="1" id="KW-0812">Transmembrane</keyword>
<dbReference type="AlphaFoldDB" id="A0A4R8ZDJ4"/>
<organism evidence="3 4">
    <name type="scientific">Cryobacterium lyxosi</name>
    <dbReference type="NCBI Taxonomy" id="1259228"/>
    <lineage>
        <taxon>Bacteria</taxon>
        <taxon>Bacillati</taxon>
        <taxon>Actinomycetota</taxon>
        <taxon>Actinomycetes</taxon>
        <taxon>Micrococcales</taxon>
        <taxon>Microbacteriaceae</taxon>
        <taxon>Cryobacterium</taxon>
    </lineage>
</organism>
<feature type="transmembrane region" description="Helical" evidence="1">
    <location>
        <begin position="12"/>
        <end position="33"/>
    </location>
</feature>
<dbReference type="OrthoDB" id="5190946at2"/>
<keyword evidence="1" id="KW-0472">Membrane</keyword>
<gene>
    <name evidence="3" type="ORF">E3T27_12085</name>
</gene>
<dbReference type="Pfam" id="PF07811">
    <property type="entry name" value="TadE"/>
    <property type="match status" value="1"/>
</dbReference>
<sequence length="128" mass="13299">MIFKRSKPGERGAAAVEFALILPILLLLVLGLVEFSRVFNVQISLSNAAREGARVMAIENNPGLARSAATAAAPSVNPSVAEGDITVNNCTATITTVTMTIDYDVDLLTGFFGETLPLTGTGVMLCGG</sequence>
<comment type="caution">
    <text evidence="3">The sequence shown here is derived from an EMBL/GenBank/DDBJ whole genome shotgun (WGS) entry which is preliminary data.</text>
</comment>
<accession>A0A4R8ZDJ4</accession>
<evidence type="ECO:0000259" key="2">
    <source>
        <dbReference type="Pfam" id="PF07811"/>
    </source>
</evidence>
<name>A0A4R8ZDJ4_9MICO</name>
<evidence type="ECO:0000313" key="4">
    <source>
        <dbReference type="Proteomes" id="UP000298424"/>
    </source>
</evidence>
<dbReference type="EMBL" id="SOGT01000012">
    <property type="protein sequence ID" value="TFD25470.1"/>
    <property type="molecule type" value="Genomic_DNA"/>
</dbReference>
<evidence type="ECO:0000256" key="1">
    <source>
        <dbReference type="SAM" id="Phobius"/>
    </source>
</evidence>
<keyword evidence="4" id="KW-1185">Reference proteome</keyword>
<protein>
    <submittedName>
        <fullName evidence="3">Pilus assembly protein</fullName>
    </submittedName>
</protein>
<evidence type="ECO:0000313" key="3">
    <source>
        <dbReference type="EMBL" id="TFD25470.1"/>
    </source>
</evidence>
<keyword evidence="1" id="KW-1133">Transmembrane helix</keyword>
<dbReference type="RefSeq" id="WP_134572965.1">
    <property type="nucleotide sequence ID" value="NZ_SOGT01000012.1"/>
</dbReference>
<proteinExistence type="predicted"/>
<dbReference type="Proteomes" id="UP000298424">
    <property type="component" value="Unassembled WGS sequence"/>
</dbReference>
<reference evidence="3 4" key="1">
    <citation type="submission" date="2019-03" db="EMBL/GenBank/DDBJ databases">
        <title>Genomics of glacier-inhabiting Cryobacterium strains.</title>
        <authorList>
            <person name="Liu Q."/>
            <person name="Xin Y.-H."/>
        </authorList>
    </citation>
    <scope>NUCLEOTIDE SEQUENCE [LARGE SCALE GENOMIC DNA]</scope>
    <source>
        <strain evidence="3 4">TMT1-1</strain>
    </source>
</reference>